<dbReference type="SUPFAM" id="SSF101125">
    <property type="entry name" value="Colicin D immunity protein"/>
    <property type="match status" value="1"/>
</dbReference>
<accession>A0A318P437</accession>
<organism evidence="2 3">
    <name type="scientific">Serratia plymuthica</name>
    <dbReference type="NCBI Taxonomy" id="82996"/>
    <lineage>
        <taxon>Bacteria</taxon>
        <taxon>Pseudomonadati</taxon>
        <taxon>Pseudomonadota</taxon>
        <taxon>Gammaproteobacteria</taxon>
        <taxon>Enterobacterales</taxon>
        <taxon>Yersiniaceae</taxon>
        <taxon>Serratia</taxon>
    </lineage>
</organism>
<protein>
    <submittedName>
        <fullName evidence="2">Colicin immunity protein</fullName>
    </submittedName>
</protein>
<dbReference type="Gene3D" id="1.20.120.650">
    <property type="entry name" value="Colicin D"/>
    <property type="match status" value="1"/>
</dbReference>
<dbReference type="InterPro" id="IPR036471">
    <property type="entry name" value="Colicin_D_sf"/>
</dbReference>
<dbReference type="GO" id="GO:0015643">
    <property type="term" value="F:toxic substance binding"/>
    <property type="evidence" value="ECO:0007669"/>
    <property type="project" value="InterPro"/>
</dbReference>
<dbReference type="Pfam" id="PF09204">
    <property type="entry name" value="Colicin_immun"/>
    <property type="match status" value="1"/>
</dbReference>
<name>A0A318P437_SERPL</name>
<evidence type="ECO:0000313" key="3">
    <source>
        <dbReference type="Proteomes" id="UP000248196"/>
    </source>
</evidence>
<proteinExistence type="predicted"/>
<evidence type="ECO:0000313" key="2">
    <source>
        <dbReference type="EMBL" id="PYD38586.1"/>
    </source>
</evidence>
<dbReference type="AlphaFoldDB" id="A0A318P437"/>
<dbReference type="RefSeq" id="WP_020453682.1">
    <property type="nucleotide sequence ID" value="NZ_CP185735.1"/>
</dbReference>
<feature type="domain" description="Colicin D immunity protein" evidence="1">
    <location>
        <begin position="1"/>
        <end position="86"/>
    </location>
</feature>
<dbReference type="InterPro" id="IPR015287">
    <property type="entry name" value="Colicin_D_immunity_dom"/>
</dbReference>
<dbReference type="EMBL" id="PESE01000003">
    <property type="protein sequence ID" value="PYD38586.1"/>
    <property type="molecule type" value="Genomic_DNA"/>
</dbReference>
<evidence type="ECO:0000259" key="1">
    <source>
        <dbReference type="Pfam" id="PF09204"/>
    </source>
</evidence>
<gene>
    <name evidence="2" type="ORF">CT690_12525</name>
</gene>
<sequence>MSLKLIDLAKRLISSQLTADDFESQFFKLWREEGKAGLLAKDSKDVGECASEIFILADCYTSNPDRRESELDSDGLKKEVKATLEKFNLL</sequence>
<dbReference type="OrthoDB" id="8595941at2"/>
<dbReference type="GO" id="GO:0030153">
    <property type="term" value="P:bacteriocin immunity"/>
    <property type="evidence" value="ECO:0007669"/>
    <property type="project" value="InterPro"/>
</dbReference>
<reference evidence="2 3" key="1">
    <citation type="submission" date="2017-11" db="EMBL/GenBank/DDBJ databases">
        <title>Genome sequence of the oocydin A producing rhizobacterium Serratia plymuthica 4Rx5.</title>
        <authorList>
            <person name="Matilla M.A."/>
            <person name="Udaondo Z."/>
            <person name="Salmond G.P.C."/>
        </authorList>
    </citation>
    <scope>NUCLEOTIDE SEQUENCE [LARGE SCALE GENOMIC DNA]</scope>
    <source>
        <strain evidence="2 3">4Rx5</strain>
    </source>
</reference>
<comment type="caution">
    <text evidence="2">The sequence shown here is derived from an EMBL/GenBank/DDBJ whole genome shotgun (WGS) entry which is preliminary data.</text>
</comment>
<dbReference type="Proteomes" id="UP000248196">
    <property type="component" value="Unassembled WGS sequence"/>
</dbReference>